<evidence type="ECO:0000256" key="8">
    <source>
        <dbReference type="ARBA" id="ARBA00022825"/>
    </source>
</evidence>
<protein>
    <submittedName>
        <fullName evidence="13">Periplasmic pH-dependent serine endoprotease DegQ</fullName>
        <ecNumber evidence="13">3.4.21.107</ecNumber>
    </submittedName>
</protein>
<feature type="binding site" evidence="10">
    <location>
        <position position="80"/>
    </location>
    <ligand>
        <name>substrate</name>
    </ligand>
</feature>
<comment type="subcellular location">
    <subcellularLocation>
        <location evidence="1">Periplasm</location>
    </subcellularLocation>
</comment>
<dbReference type="SUPFAM" id="SSF50156">
    <property type="entry name" value="PDZ domain-like"/>
    <property type="match status" value="2"/>
</dbReference>
<reference evidence="13 14" key="1">
    <citation type="journal article" date="2016" name="Genome Announc.">
        <title>First Complete Genome Sequence of a Subdivision 6 Acidobacterium Strain.</title>
        <authorList>
            <person name="Huang S."/>
            <person name="Vieira S."/>
            <person name="Bunk B."/>
            <person name="Riedel T."/>
            <person name="Sproer C."/>
            <person name="Overmann J."/>
        </authorList>
    </citation>
    <scope>NUCLEOTIDE SEQUENCE [LARGE SCALE GENOMIC DNA]</scope>
    <source>
        <strain evidence="14">DSM 100886 HEG_-6_39</strain>
    </source>
</reference>
<dbReference type="RefSeq" id="WP_110169942.1">
    <property type="nucleotide sequence ID" value="NZ_CP015136.1"/>
</dbReference>
<dbReference type="KEGG" id="abac:LuPra_01262"/>
<comment type="similarity">
    <text evidence="2">Belongs to the peptidase S1C family.</text>
</comment>
<feature type="region of interest" description="Disordered" evidence="11">
    <location>
        <begin position="387"/>
        <end position="406"/>
    </location>
</feature>
<dbReference type="GO" id="GO:0004252">
    <property type="term" value="F:serine-type endopeptidase activity"/>
    <property type="evidence" value="ECO:0007669"/>
    <property type="project" value="InterPro"/>
</dbReference>
<feature type="domain" description="PDZ" evidence="12">
    <location>
        <begin position="280"/>
        <end position="371"/>
    </location>
</feature>
<keyword evidence="3 13" id="KW-0645">Protease</keyword>
<dbReference type="Pfam" id="PF13365">
    <property type="entry name" value="Trypsin_2"/>
    <property type="match status" value="1"/>
</dbReference>
<dbReference type="GO" id="GO:0042597">
    <property type="term" value="C:periplasmic space"/>
    <property type="evidence" value="ECO:0007669"/>
    <property type="project" value="UniProtKB-SubCell"/>
</dbReference>
<dbReference type="InterPro" id="IPR041489">
    <property type="entry name" value="PDZ_6"/>
</dbReference>
<keyword evidence="4" id="KW-0732">Signal</keyword>
<keyword evidence="5" id="KW-0677">Repeat</keyword>
<dbReference type="PANTHER" id="PTHR22939">
    <property type="entry name" value="SERINE PROTEASE FAMILY S1C HTRA-RELATED"/>
    <property type="match status" value="1"/>
</dbReference>
<dbReference type="EMBL" id="CP015136">
    <property type="protein sequence ID" value="AMY08074.1"/>
    <property type="molecule type" value="Genomic_DNA"/>
</dbReference>
<feature type="binding site" evidence="10">
    <location>
        <position position="162"/>
    </location>
    <ligand>
        <name>substrate</name>
    </ligand>
</feature>
<dbReference type="NCBIfam" id="TIGR02037">
    <property type="entry name" value="degP_htrA_DO"/>
    <property type="match status" value="1"/>
</dbReference>
<dbReference type="CDD" id="cd10839">
    <property type="entry name" value="cpPDZ1_DegP-like"/>
    <property type="match status" value="1"/>
</dbReference>
<feature type="binding site" evidence="10">
    <location>
        <begin position="234"/>
        <end position="236"/>
    </location>
    <ligand>
        <name>substrate</name>
    </ligand>
</feature>
<gene>
    <name evidence="13" type="primary">degQ_1</name>
    <name evidence="13" type="ORF">LuPra_01262</name>
</gene>
<keyword evidence="14" id="KW-1185">Reference proteome</keyword>
<dbReference type="InterPro" id="IPR001478">
    <property type="entry name" value="PDZ"/>
</dbReference>
<dbReference type="SMART" id="SM00228">
    <property type="entry name" value="PDZ"/>
    <property type="match status" value="2"/>
</dbReference>
<keyword evidence="7 13" id="KW-0378">Hydrolase</keyword>
<feature type="active site" description="Charge relay system" evidence="9">
    <location>
        <position position="236"/>
    </location>
</feature>
<evidence type="ECO:0000313" key="13">
    <source>
        <dbReference type="EMBL" id="AMY08074.1"/>
    </source>
</evidence>
<feature type="domain" description="PDZ" evidence="12">
    <location>
        <begin position="405"/>
        <end position="483"/>
    </location>
</feature>
<evidence type="ECO:0000313" key="14">
    <source>
        <dbReference type="Proteomes" id="UP000076079"/>
    </source>
</evidence>
<keyword evidence="6" id="KW-0574">Periplasm</keyword>
<feature type="binding site" evidence="10">
    <location>
        <position position="132"/>
    </location>
    <ligand>
        <name>substrate</name>
    </ligand>
</feature>
<feature type="active site" description="Charge relay system" evidence="9">
    <location>
        <position position="162"/>
    </location>
</feature>
<evidence type="ECO:0000256" key="9">
    <source>
        <dbReference type="PIRSR" id="PIRSR611782-1"/>
    </source>
</evidence>
<dbReference type="InterPro" id="IPR001940">
    <property type="entry name" value="Peptidase_S1C"/>
</dbReference>
<evidence type="ECO:0000256" key="7">
    <source>
        <dbReference type="ARBA" id="ARBA00022801"/>
    </source>
</evidence>
<dbReference type="Gene3D" id="2.30.42.10">
    <property type="match status" value="2"/>
</dbReference>
<dbReference type="Gene3D" id="2.40.10.120">
    <property type="match status" value="1"/>
</dbReference>
<dbReference type="EC" id="3.4.21.107" evidence="13"/>
<evidence type="ECO:0000256" key="5">
    <source>
        <dbReference type="ARBA" id="ARBA00022737"/>
    </source>
</evidence>
<dbReference type="Proteomes" id="UP000076079">
    <property type="component" value="Chromosome"/>
</dbReference>
<evidence type="ECO:0000259" key="12">
    <source>
        <dbReference type="PROSITE" id="PS50106"/>
    </source>
</evidence>
<sequence length="493" mass="50683">MDTIEYTRIGRKGVAAGAMLLTGALLGYTAAPDARSTTTGPAAVAAREAGAISRTLGPATHSYANVVEAVTPAVVTVRSEHRVRQVSQQVPDELREFFGGRIPVPRGPQPRAGGLGSGVIVRTDGYILTNHHVIDGAEQVTVELTDGRSFKADVVGSDAPSDLAVLKIAGASNLHTLPLGNSDAVAVGDVVLAVGNPLGVGQTVTMGIVSAKGRATGGTNFEDFIQTDAPINQGNSGGPLVNTDGELVGINSQILSPSGGNIGIGFSIPANMARNVMTQLIDHGTVRRGMLGVTIQPVTSDIARSLGLDNVRGALVNGVQPDSPAARAGLKRGDVITGVNGEQVRDYNELRNRVAQVAPGTKLPLDVVRGGTPQAMTVTVGELKQAGNDTARPDADDTAPDTTGFGMGVQPLTPEEARELNLPANRGVLVASVSPDGKAAAAGLREGDVIEEVDGAPVTSVDTLRAALKKGERPALLLVHRGEASVFLTIERN</sequence>
<dbReference type="OrthoDB" id="9758917at2"/>
<dbReference type="PRINTS" id="PR00834">
    <property type="entry name" value="PROTEASES2C"/>
</dbReference>
<reference evidence="14" key="2">
    <citation type="submission" date="2016-04" db="EMBL/GenBank/DDBJ databases">
        <title>First Complete Genome Sequence of a Subdivision 6 Acidobacterium.</title>
        <authorList>
            <person name="Huang S."/>
            <person name="Vieira S."/>
            <person name="Bunk B."/>
            <person name="Riedel T."/>
            <person name="Sproeer C."/>
            <person name="Overmann J."/>
        </authorList>
    </citation>
    <scope>NUCLEOTIDE SEQUENCE [LARGE SCALE GENOMIC DNA]</scope>
    <source>
        <strain evidence="14">DSM 100886 HEG_-6_39</strain>
    </source>
</reference>
<proteinExistence type="inferred from homology"/>
<dbReference type="STRING" id="1855912.LuPra_01262"/>
<evidence type="ECO:0000256" key="6">
    <source>
        <dbReference type="ARBA" id="ARBA00022764"/>
    </source>
</evidence>
<dbReference type="AlphaFoldDB" id="A0A143PJW6"/>
<dbReference type="Pfam" id="PF17820">
    <property type="entry name" value="PDZ_6"/>
    <property type="match status" value="1"/>
</dbReference>
<evidence type="ECO:0000256" key="10">
    <source>
        <dbReference type="PIRSR" id="PIRSR611782-2"/>
    </source>
</evidence>
<dbReference type="InterPro" id="IPR036034">
    <property type="entry name" value="PDZ_sf"/>
</dbReference>
<dbReference type="SUPFAM" id="SSF50494">
    <property type="entry name" value="Trypsin-like serine proteases"/>
    <property type="match status" value="1"/>
</dbReference>
<evidence type="ECO:0000256" key="1">
    <source>
        <dbReference type="ARBA" id="ARBA00004418"/>
    </source>
</evidence>
<evidence type="ECO:0000256" key="3">
    <source>
        <dbReference type="ARBA" id="ARBA00022670"/>
    </source>
</evidence>
<dbReference type="InterPro" id="IPR011782">
    <property type="entry name" value="Pept_S1C_Do"/>
</dbReference>
<dbReference type="PROSITE" id="PS50106">
    <property type="entry name" value="PDZ"/>
    <property type="match status" value="2"/>
</dbReference>
<name>A0A143PJW6_LUTPR</name>
<dbReference type="GO" id="GO:0006508">
    <property type="term" value="P:proteolysis"/>
    <property type="evidence" value="ECO:0007669"/>
    <property type="project" value="UniProtKB-KW"/>
</dbReference>
<organism evidence="13 14">
    <name type="scientific">Luteitalea pratensis</name>
    <dbReference type="NCBI Taxonomy" id="1855912"/>
    <lineage>
        <taxon>Bacteria</taxon>
        <taxon>Pseudomonadati</taxon>
        <taxon>Acidobacteriota</taxon>
        <taxon>Vicinamibacteria</taxon>
        <taxon>Vicinamibacterales</taxon>
        <taxon>Vicinamibacteraceae</taxon>
        <taxon>Luteitalea</taxon>
    </lineage>
</organism>
<evidence type="ECO:0000256" key="4">
    <source>
        <dbReference type="ARBA" id="ARBA00022729"/>
    </source>
</evidence>
<evidence type="ECO:0000256" key="11">
    <source>
        <dbReference type="SAM" id="MobiDB-lite"/>
    </source>
</evidence>
<dbReference type="InterPro" id="IPR009003">
    <property type="entry name" value="Peptidase_S1_PA"/>
</dbReference>
<dbReference type="PANTHER" id="PTHR22939:SF129">
    <property type="entry name" value="SERINE PROTEASE HTRA2, MITOCHONDRIAL"/>
    <property type="match status" value="1"/>
</dbReference>
<dbReference type="Pfam" id="PF13180">
    <property type="entry name" value="PDZ_2"/>
    <property type="match status" value="1"/>
</dbReference>
<feature type="active site" description="Charge relay system" evidence="9">
    <location>
        <position position="132"/>
    </location>
</feature>
<accession>A0A143PJW6</accession>
<evidence type="ECO:0000256" key="2">
    <source>
        <dbReference type="ARBA" id="ARBA00010541"/>
    </source>
</evidence>
<keyword evidence="8" id="KW-0720">Serine protease</keyword>